<comment type="subcellular location">
    <subcellularLocation>
        <location evidence="1">Cell inner membrane</location>
    </subcellularLocation>
</comment>
<evidence type="ECO:0000256" key="4">
    <source>
        <dbReference type="ARBA" id="ARBA00022519"/>
    </source>
</evidence>
<keyword evidence="6" id="KW-0653">Protein transport</keyword>
<evidence type="ECO:0000256" key="3">
    <source>
        <dbReference type="ARBA" id="ARBA00022475"/>
    </source>
</evidence>
<comment type="caution">
    <text evidence="11">The sequence shown here is derived from an EMBL/GenBank/DDBJ whole genome shotgun (WGS) entry which is preliminary data.</text>
</comment>
<feature type="transmembrane region" description="Helical" evidence="9">
    <location>
        <begin position="25"/>
        <end position="50"/>
    </location>
</feature>
<dbReference type="InterPro" id="IPR036034">
    <property type="entry name" value="PDZ_sf"/>
</dbReference>
<dbReference type="Proteomes" id="UP000182798">
    <property type="component" value="Unassembled WGS sequence"/>
</dbReference>
<gene>
    <name evidence="11" type="ORF">BGC33_12635</name>
</gene>
<dbReference type="GO" id="GO:0015031">
    <property type="term" value="P:protein transport"/>
    <property type="evidence" value="ECO:0007669"/>
    <property type="project" value="UniProtKB-KW"/>
</dbReference>
<evidence type="ECO:0000256" key="7">
    <source>
        <dbReference type="ARBA" id="ARBA00022989"/>
    </source>
</evidence>
<evidence type="ECO:0000313" key="11">
    <source>
        <dbReference type="EMBL" id="OIR25091.1"/>
    </source>
</evidence>
<evidence type="ECO:0000256" key="8">
    <source>
        <dbReference type="ARBA" id="ARBA00023136"/>
    </source>
</evidence>
<evidence type="ECO:0000259" key="10">
    <source>
        <dbReference type="Pfam" id="PF11356"/>
    </source>
</evidence>
<evidence type="ECO:0000256" key="1">
    <source>
        <dbReference type="ARBA" id="ARBA00004533"/>
    </source>
</evidence>
<protein>
    <recommendedName>
        <fullName evidence="10">Type II secretion system protein GspC N-terminal domain-containing protein</fullName>
    </recommendedName>
</protein>
<dbReference type="OrthoDB" id="1491375at2"/>
<keyword evidence="3" id="KW-1003">Cell membrane</keyword>
<evidence type="ECO:0000313" key="12">
    <source>
        <dbReference type="Proteomes" id="UP000182798"/>
    </source>
</evidence>
<reference evidence="12" key="1">
    <citation type="submission" date="2016-09" db="EMBL/GenBank/DDBJ databases">
        <title>Genome Sequence of Bathymodiolus thermophilus sulfur-oxidizing gill endosymbiont.</title>
        <authorList>
            <person name="Ponnudurai R."/>
            <person name="Kleiner M."/>
            <person name="Sayavedra L."/>
            <person name="Thuermer A."/>
            <person name="Felbeck H."/>
            <person name="Schlueter R."/>
            <person name="Schweder T."/>
            <person name="Markert S."/>
        </authorList>
    </citation>
    <scope>NUCLEOTIDE SEQUENCE [LARGE SCALE GENOMIC DNA]</scope>
    <source>
        <strain evidence="12">BAT/CrabSpa'14</strain>
    </source>
</reference>
<dbReference type="InterPro" id="IPR024961">
    <property type="entry name" value="T2SS_GspC_N"/>
</dbReference>
<dbReference type="AlphaFoldDB" id="A0A1J5TW69"/>
<feature type="domain" description="Type II secretion system protein GspC N-terminal" evidence="10">
    <location>
        <begin position="33"/>
        <end position="158"/>
    </location>
</feature>
<keyword evidence="2" id="KW-0813">Transport</keyword>
<keyword evidence="5 9" id="KW-0812">Transmembrane</keyword>
<organism evidence="11 12">
    <name type="scientific">Bathymodiolus thermophilus thioautotrophic gill symbiont</name>
    <dbReference type="NCBI Taxonomy" id="2360"/>
    <lineage>
        <taxon>Bacteria</taxon>
        <taxon>Pseudomonadati</taxon>
        <taxon>Pseudomonadota</taxon>
        <taxon>Gammaproteobacteria</taxon>
        <taxon>sulfur-oxidizing symbionts</taxon>
    </lineage>
</organism>
<dbReference type="Gene3D" id="2.30.42.10">
    <property type="match status" value="1"/>
</dbReference>
<dbReference type="EMBL" id="MIQH01000410">
    <property type="protein sequence ID" value="OIR25091.1"/>
    <property type="molecule type" value="Genomic_DNA"/>
</dbReference>
<keyword evidence="4" id="KW-0997">Cell inner membrane</keyword>
<sequence>MDLKTVLPANWIRIKRLSVSYQDKIRVGITLCLVVYLAYVCAQLALGLFINAQSQVVAAIDIKTPRSNANNMRAYNNLFGQFQRVKIRQDYKKVKLTPLNLTLVGTVFKRRNALAIIKNGRKKAKIYRQGDKIIAGVLLKDIAKDYVVIERGEKLEKILIKFKYVDPNANSRSKVVELDEFKQNKFSSTALSVKQKNKLGGYLKEISKNPRGLLSLIRIEPNFSDGKLIGFRINSSKEKRLFKELGFREHDVITRINDTMLDSLSASFKIVGLLKKTKNFDIYLDREGEQHIITIDLN</sequence>
<keyword evidence="7 9" id="KW-1133">Transmembrane helix</keyword>
<accession>A0A1J5TW69</accession>
<dbReference type="GO" id="GO:0005886">
    <property type="term" value="C:plasma membrane"/>
    <property type="evidence" value="ECO:0007669"/>
    <property type="project" value="UniProtKB-SubCell"/>
</dbReference>
<dbReference type="Pfam" id="PF11356">
    <property type="entry name" value="T2SSC"/>
    <property type="match status" value="1"/>
</dbReference>
<proteinExistence type="predicted"/>
<evidence type="ECO:0000256" key="9">
    <source>
        <dbReference type="SAM" id="Phobius"/>
    </source>
</evidence>
<name>A0A1J5TW69_9GAMM</name>
<dbReference type="Gene3D" id="2.30.30.830">
    <property type="match status" value="1"/>
</dbReference>
<dbReference type="SUPFAM" id="SSF50156">
    <property type="entry name" value="PDZ domain-like"/>
    <property type="match status" value="1"/>
</dbReference>
<dbReference type="RefSeq" id="WP_071563864.1">
    <property type="nucleotide sequence ID" value="NZ_CAESAR020000113.1"/>
</dbReference>
<evidence type="ECO:0000256" key="6">
    <source>
        <dbReference type="ARBA" id="ARBA00022927"/>
    </source>
</evidence>
<evidence type="ECO:0000256" key="2">
    <source>
        <dbReference type="ARBA" id="ARBA00022448"/>
    </source>
</evidence>
<keyword evidence="8 9" id="KW-0472">Membrane</keyword>
<evidence type="ECO:0000256" key="5">
    <source>
        <dbReference type="ARBA" id="ARBA00022692"/>
    </source>
</evidence>